<proteinExistence type="predicted"/>
<dbReference type="PROSITE" id="PS50835">
    <property type="entry name" value="IG_LIKE"/>
    <property type="match status" value="1"/>
</dbReference>
<protein>
    <recommendedName>
        <fullName evidence="2">Ig-like domain-containing protein</fullName>
    </recommendedName>
</protein>
<name>A0AAV4C6L1_9GAST</name>
<dbReference type="InterPro" id="IPR013783">
    <property type="entry name" value="Ig-like_fold"/>
</dbReference>
<dbReference type="InterPro" id="IPR036179">
    <property type="entry name" value="Ig-like_dom_sf"/>
</dbReference>
<keyword evidence="4" id="KW-1185">Reference proteome</keyword>
<sequence>MIKGYFKGKYAKCICASPQGQPQWYTGGQKVPGTTKDLSVYFDHSKPERNFTCKSSPTSGAGSKSALVVRFAFFEPNSLTIQSSSSTIDLCPHTGIYTNIRHTTTCWVSKDKISPAPDFRFTVDSVTYPGKLQNDPSVYKADFIPSPLNSIGILSVMCYVTNTITGQSQTKQTMITFRRPPLYPPVITFITKLYTGKAQDAPVVAFTYSPAVPEFQKGDTLRFECSATGNPPPSLTITRKATNQQLASVRRKLKQATLFRKLSPLDCLDTDEYVCSGQNNQGVNREEISVIVKCYLDAIVTSALFWIPTIFLFLAVIIASFKKEKRSKVRRQTVDTEAEDSFTAKDIEQLSFNEEVYEAATLAEEHDNQTLGLET</sequence>
<keyword evidence="1" id="KW-0472">Membrane</keyword>
<gene>
    <name evidence="3" type="ORF">PoB_005384000</name>
</gene>
<feature type="domain" description="Ig-like" evidence="2">
    <location>
        <begin position="202"/>
        <end position="291"/>
    </location>
</feature>
<dbReference type="InterPro" id="IPR013098">
    <property type="entry name" value="Ig_I-set"/>
</dbReference>
<evidence type="ECO:0000313" key="4">
    <source>
        <dbReference type="Proteomes" id="UP000735302"/>
    </source>
</evidence>
<keyword evidence="1" id="KW-1133">Transmembrane helix</keyword>
<evidence type="ECO:0000313" key="3">
    <source>
        <dbReference type="EMBL" id="GFO27335.1"/>
    </source>
</evidence>
<keyword evidence="1" id="KW-0812">Transmembrane</keyword>
<dbReference type="InterPro" id="IPR007110">
    <property type="entry name" value="Ig-like_dom"/>
</dbReference>
<dbReference type="SUPFAM" id="SSF48726">
    <property type="entry name" value="Immunoglobulin"/>
    <property type="match status" value="1"/>
</dbReference>
<dbReference type="Proteomes" id="UP000735302">
    <property type="component" value="Unassembled WGS sequence"/>
</dbReference>
<comment type="caution">
    <text evidence="3">The sequence shown here is derived from an EMBL/GenBank/DDBJ whole genome shotgun (WGS) entry which is preliminary data.</text>
</comment>
<reference evidence="3 4" key="1">
    <citation type="journal article" date="2021" name="Elife">
        <title>Chloroplast acquisition without the gene transfer in kleptoplastic sea slugs, Plakobranchus ocellatus.</title>
        <authorList>
            <person name="Maeda T."/>
            <person name="Takahashi S."/>
            <person name="Yoshida T."/>
            <person name="Shimamura S."/>
            <person name="Takaki Y."/>
            <person name="Nagai Y."/>
            <person name="Toyoda A."/>
            <person name="Suzuki Y."/>
            <person name="Arimoto A."/>
            <person name="Ishii H."/>
            <person name="Satoh N."/>
            <person name="Nishiyama T."/>
            <person name="Hasebe M."/>
            <person name="Maruyama T."/>
            <person name="Minagawa J."/>
            <person name="Obokata J."/>
            <person name="Shigenobu S."/>
        </authorList>
    </citation>
    <scope>NUCLEOTIDE SEQUENCE [LARGE SCALE GENOMIC DNA]</scope>
</reference>
<organism evidence="3 4">
    <name type="scientific">Plakobranchus ocellatus</name>
    <dbReference type="NCBI Taxonomy" id="259542"/>
    <lineage>
        <taxon>Eukaryota</taxon>
        <taxon>Metazoa</taxon>
        <taxon>Spiralia</taxon>
        <taxon>Lophotrochozoa</taxon>
        <taxon>Mollusca</taxon>
        <taxon>Gastropoda</taxon>
        <taxon>Heterobranchia</taxon>
        <taxon>Euthyneura</taxon>
        <taxon>Panpulmonata</taxon>
        <taxon>Sacoglossa</taxon>
        <taxon>Placobranchoidea</taxon>
        <taxon>Plakobranchidae</taxon>
        <taxon>Plakobranchus</taxon>
    </lineage>
</organism>
<dbReference type="Gene3D" id="2.60.40.10">
    <property type="entry name" value="Immunoglobulins"/>
    <property type="match status" value="1"/>
</dbReference>
<evidence type="ECO:0000259" key="2">
    <source>
        <dbReference type="PROSITE" id="PS50835"/>
    </source>
</evidence>
<dbReference type="AlphaFoldDB" id="A0AAV4C6L1"/>
<dbReference type="EMBL" id="BLXT01005907">
    <property type="protein sequence ID" value="GFO27335.1"/>
    <property type="molecule type" value="Genomic_DNA"/>
</dbReference>
<evidence type="ECO:0000256" key="1">
    <source>
        <dbReference type="SAM" id="Phobius"/>
    </source>
</evidence>
<feature type="transmembrane region" description="Helical" evidence="1">
    <location>
        <begin position="303"/>
        <end position="321"/>
    </location>
</feature>
<dbReference type="Pfam" id="PF07679">
    <property type="entry name" value="I-set"/>
    <property type="match status" value="1"/>
</dbReference>
<accession>A0AAV4C6L1</accession>